<organism evidence="2">
    <name type="scientific">hydrothermal vent metagenome</name>
    <dbReference type="NCBI Taxonomy" id="652676"/>
    <lineage>
        <taxon>unclassified sequences</taxon>
        <taxon>metagenomes</taxon>
        <taxon>ecological metagenomes</taxon>
    </lineage>
</organism>
<reference evidence="2" key="1">
    <citation type="submission" date="2018-06" db="EMBL/GenBank/DDBJ databases">
        <authorList>
            <person name="Zhirakovskaya E."/>
        </authorList>
    </citation>
    <scope>NUCLEOTIDE SEQUENCE</scope>
</reference>
<dbReference type="CDD" id="cd14332">
    <property type="entry name" value="UBA_RuvA_C"/>
    <property type="match status" value="1"/>
</dbReference>
<gene>
    <name evidence="2" type="ORF">MNBD_DELTA03-334</name>
</gene>
<name>A0A3B0UYL7_9ZZZZ</name>
<accession>A0A3B0UYL7</accession>
<dbReference type="GO" id="GO:0009378">
    <property type="term" value="F:four-way junction helicase activity"/>
    <property type="evidence" value="ECO:0007669"/>
    <property type="project" value="InterPro"/>
</dbReference>
<dbReference type="Pfam" id="PF07499">
    <property type="entry name" value="RuvA_C"/>
    <property type="match status" value="1"/>
</dbReference>
<evidence type="ECO:0000259" key="1">
    <source>
        <dbReference type="Pfam" id="PF07499"/>
    </source>
</evidence>
<dbReference type="GO" id="GO:0006310">
    <property type="term" value="P:DNA recombination"/>
    <property type="evidence" value="ECO:0007669"/>
    <property type="project" value="InterPro"/>
</dbReference>
<dbReference type="GO" id="GO:0009379">
    <property type="term" value="C:Holliday junction helicase complex"/>
    <property type="evidence" value="ECO:0007669"/>
    <property type="project" value="InterPro"/>
</dbReference>
<dbReference type="AlphaFoldDB" id="A0A3B0UYL7"/>
<dbReference type="GO" id="GO:0005524">
    <property type="term" value="F:ATP binding"/>
    <property type="evidence" value="ECO:0007669"/>
    <property type="project" value="InterPro"/>
</dbReference>
<dbReference type="EMBL" id="UOEX01000148">
    <property type="protein sequence ID" value="VAW35981.1"/>
    <property type="molecule type" value="Genomic_DNA"/>
</dbReference>
<dbReference type="InterPro" id="IPR036267">
    <property type="entry name" value="RuvA_C_sf"/>
</dbReference>
<evidence type="ECO:0000313" key="2">
    <source>
        <dbReference type="EMBL" id="VAW35981.1"/>
    </source>
</evidence>
<dbReference type="GO" id="GO:0006281">
    <property type="term" value="P:DNA repair"/>
    <property type="evidence" value="ECO:0007669"/>
    <property type="project" value="InterPro"/>
</dbReference>
<dbReference type="Gene3D" id="1.10.8.10">
    <property type="entry name" value="DNA helicase RuvA subunit, C-terminal domain"/>
    <property type="match status" value="1"/>
</dbReference>
<feature type="domain" description="Holliday junction DNA helicase RuvA C-terminal" evidence="1">
    <location>
        <begin position="2"/>
        <end position="45"/>
    </location>
</feature>
<dbReference type="SUPFAM" id="SSF46929">
    <property type="entry name" value="DNA helicase RuvA subunit, C-terminal domain"/>
    <property type="match status" value="1"/>
</dbReference>
<proteinExistence type="predicted"/>
<dbReference type="InterPro" id="IPR011114">
    <property type="entry name" value="RuvA_C"/>
</dbReference>
<sequence>MSALINLGYPAAQAEKALKKVMAGLPAGQPEPPIEEILRLTLRSLA</sequence>
<protein>
    <recommendedName>
        <fullName evidence="1">Holliday junction DNA helicase RuvA C-terminal domain-containing protein</fullName>
    </recommendedName>
</protein>